<dbReference type="AlphaFoldDB" id="A0A9N9AXP8"/>
<accession>A0A9N9AXP8</accession>
<organism evidence="9 10">
    <name type="scientific">Ambispora leptoticha</name>
    <dbReference type="NCBI Taxonomy" id="144679"/>
    <lineage>
        <taxon>Eukaryota</taxon>
        <taxon>Fungi</taxon>
        <taxon>Fungi incertae sedis</taxon>
        <taxon>Mucoromycota</taxon>
        <taxon>Glomeromycotina</taxon>
        <taxon>Glomeromycetes</taxon>
        <taxon>Archaeosporales</taxon>
        <taxon>Ambisporaceae</taxon>
        <taxon>Ambispora</taxon>
    </lineage>
</organism>
<gene>
    <name evidence="9" type="ORF">ALEPTO_LOCUS5701</name>
</gene>
<evidence type="ECO:0000256" key="2">
    <source>
        <dbReference type="ARBA" id="ARBA00022679"/>
    </source>
</evidence>
<evidence type="ECO:0000313" key="10">
    <source>
        <dbReference type="Proteomes" id="UP000789508"/>
    </source>
</evidence>
<dbReference type="OrthoDB" id="6513151at2759"/>
<comment type="caution">
    <text evidence="9">The sequence shown here is derived from an EMBL/GenBank/DDBJ whole genome shotgun (WGS) entry which is preliminary data.</text>
</comment>
<keyword evidence="10" id="KW-1185">Reference proteome</keyword>
<dbReference type="InterPro" id="IPR011009">
    <property type="entry name" value="Kinase-like_dom_sf"/>
</dbReference>
<dbReference type="InterPro" id="IPR017441">
    <property type="entry name" value="Protein_kinase_ATP_BS"/>
</dbReference>
<protein>
    <submittedName>
        <fullName evidence="9">13574_t:CDS:1</fullName>
    </submittedName>
</protein>
<evidence type="ECO:0000259" key="8">
    <source>
        <dbReference type="PROSITE" id="PS50011"/>
    </source>
</evidence>
<dbReference type="GO" id="GO:0005634">
    <property type="term" value="C:nucleus"/>
    <property type="evidence" value="ECO:0007669"/>
    <property type="project" value="TreeGrafter"/>
</dbReference>
<dbReference type="Pfam" id="PF00069">
    <property type="entry name" value="Pkinase"/>
    <property type="match status" value="1"/>
</dbReference>
<proteinExistence type="predicted"/>
<dbReference type="PROSITE" id="PS00107">
    <property type="entry name" value="PROTEIN_KINASE_ATP"/>
    <property type="match status" value="1"/>
</dbReference>
<dbReference type="SMART" id="SM00220">
    <property type="entry name" value="S_TKc"/>
    <property type="match status" value="1"/>
</dbReference>
<dbReference type="SUPFAM" id="SSF56112">
    <property type="entry name" value="Protein kinase-like (PK-like)"/>
    <property type="match status" value="1"/>
</dbReference>
<dbReference type="Proteomes" id="UP000789508">
    <property type="component" value="Unassembled WGS sequence"/>
</dbReference>
<keyword evidence="5 6" id="KW-0067">ATP-binding</keyword>
<evidence type="ECO:0000256" key="1">
    <source>
        <dbReference type="ARBA" id="ARBA00022527"/>
    </source>
</evidence>
<feature type="binding site" evidence="6">
    <location>
        <position position="272"/>
    </location>
    <ligand>
        <name>ATP</name>
        <dbReference type="ChEBI" id="CHEBI:30616"/>
    </ligand>
</feature>
<reference evidence="9" key="1">
    <citation type="submission" date="2021-06" db="EMBL/GenBank/DDBJ databases">
        <authorList>
            <person name="Kallberg Y."/>
            <person name="Tangrot J."/>
            <person name="Rosling A."/>
        </authorList>
    </citation>
    <scope>NUCLEOTIDE SEQUENCE</scope>
    <source>
        <strain evidence="9">FL130A</strain>
    </source>
</reference>
<feature type="region of interest" description="Disordered" evidence="7">
    <location>
        <begin position="138"/>
        <end position="182"/>
    </location>
</feature>
<evidence type="ECO:0000313" key="9">
    <source>
        <dbReference type="EMBL" id="CAG8547252.1"/>
    </source>
</evidence>
<keyword evidence="1" id="KW-0723">Serine/threonine-protein kinase</keyword>
<keyword evidence="3 6" id="KW-0547">Nucleotide-binding</keyword>
<feature type="domain" description="Protein kinase" evidence="8">
    <location>
        <begin position="243"/>
        <end position="502"/>
    </location>
</feature>
<dbReference type="InterPro" id="IPR008271">
    <property type="entry name" value="Ser/Thr_kinase_AS"/>
</dbReference>
<dbReference type="PROSITE" id="PS50011">
    <property type="entry name" value="PROTEIN_KINASE_DOM"/>
    <property type="match status" value="1"/>
</dbReference>
<keyword evidence="4" id="KW-0418">Kinase</keyword>
<dbReference type="GO" id="GO:0004674">
    <property type="term" value="F:protein serine/threonine kinase activity"/>
    <property type="evidence" value="ECO:0007669"/>
    <property type="project" value="UniProtKB-KW"/>
</dbReference>
<dbReference type="PANTHER" id="PTHR24345">
    <property type="entry name" value="SERINE/THREONINE-PROTEIN KINASE PLK"/>
    <property type="match status" value="1"/>
</dbReference>
<dbReference type="PANTHER" id="PTHR24345:SF0">
    <property type="entry name" value="CELL CYCLE SERINE_THREONINE-PROTEIN KINASE CDC5_MSD2"/>
    <property type="match status" value="1"/>
</dbReference>
<evidence type="ECO:0000256" key="7">
    <source>
        <dbReference type="SAM" id="MobiDB-lite"/>
    </source>
</evidence>
<evidence type="ECO:0000256" key="3">
    <source>
        <dbReference type="ARBA" id="ARBA00022741"/>
    </source>
</evidence>
<dbReference type="Gene3D" id="1.10.510.10">
    <property type="entry name" value="Transferase(Phosphotransferase) domain 1"/>
    <property type="match status" value="1"/>
</dbReference>
<sequence length="587" mass="66404">MILHHNHQISLRNKKGWEKTRSLIENDKRTEPLIQIYSPEDDSSSNKIIQTQFEFLLSSFSDPLNKQAHKIILETTTTTLAENSREKQPLQKSITENNQSRLNLPTTEGKVKIRPRPVTFDATVAPDEIKETLAKIPNDNDSTFLTPPLNTPQLSSGEVSKKTASTSSNISLPSQTNDPKSKTLPQFVFKALTKRPSRSKASRMGLIRDLKRIFQRPGVLHRRRSMRGDPFNQDIQEANFKFGDLGKALGSGAGGSVHLVRRPNDSKCFAVKQFRQRGTNESERAYVKRITAEFCIGSSLHHENIIGTLNIVRANGFFYEIMEFAPYDLFDLVMSGNQTKAEIACLFKQLINGVEYLHEMGIAHRDLKLDNCVVNERGILKIIDFGCSTVFKYPFSDKIIMGSGAYGSDPYIAPECHLEGKYDPRLADTWSVGIIFVCMSIGRFPWMLANPKTETPYRIYLKYPEKLLKRLPEESRQLIQWILEPDVAKRATISDILSHEWISSVERCHELESANDHAHVLPLNMNKLNGSGDEHITNNSNVSSSSTVVSTSSAYVLEGNGVESSYSKELRQRKCKKFFRKKSLFVS</sequence>
<dbReference type="InterPro" id="IPR000719">
    <property type="entry name" value="Prot_kinase_dom"/>
</dbReference>
<feature type="compositionally biased region" description="Polar residues" evidence="7">
    <location>
        <begin position="151"/>
        <end position="178"/>
    </location>
</feature>
<dbReference type="GO" id="GO:0005524">
    <property type="term" value="F:ATP binding"/>
    <property type="evidence" value="ECO:0007669"/>
    <property type="project" value="UniProtKB-UniRule"/>
</dbReference>
<evidence type="ECO:0000256" key="4">
    <source>
        <dbReference type="ARBA" id="ARBA00022777"/>
    </source>
</evidence>
<dbReference type="EMBL" id="CAJVPS010001679">
    <property type="protein sequence ID" value="CAG8547252.1"/>
    <property type="molecule type" value="Genomic_DNA"/>
</dbReference>
<dbReference type="PROSITE" id="PS00108">
    <property type="entry name" value="PROTEIN_KINASE_ST"/>
    <property type="match status" value="1"/>
</dbReference>
<keyword evidence="2" id="KW-0808">Transferase</keyword>
<name>A0A9N9AXP8_9GLOM</name>
<evidence type="ECO:0000256" key="5">
    <source>
        <dbReference type="ARBA" id="ARBA00022840"/>
    </source>
</evidence>
<evidence type="ECO:0000256" key="6">
    <source>
        <dbReference type="PROSITE-ProRule" id="PRU10141"/>
    </source>
</evidence>